<keyword evidence="7" id="KW-1185">Reference proteome</keyword>
<dbReference type="PROSITE" id="PS50931">
    <property type="entry name" value="HTH_LYSR"/>
    <property type="match status" value="1"/>
</dbReference>
<dbReference type="Gene3D" id="1.10.10.10">
    <property type="entry name" value="Winged helix-like DNA-binding domain superfamily/Winged helix DNA-binding domain"/>
    <property type="match status" value="1"/>
</dbReference>
<comment type="caution">
    <text evidence="6">The sequence shown here is derived from an EMBL/GenBank/DDBJ whole genome shotgun (WGS) entry which is preliminary data.</text>
</comment>
<dbReference type="InterPro" id="IPR036390">
    <property type="entry name" value="WH_DNA-bd_sf"/>
</dbReference>
<dbReference type="Pfam" id="PF03466">
    <property type="entry name" value="LysR_substrate"/>
    <property type="match status" value="1"/>
</dbReference>
<gene>
    <name evidence="6" type="ORF">GCM10008959_17250</name>
</gene>
<dbReference type="PRINTS" id="PR00039">
    <property type="entry name" value="HTHLYSR"/>
</dbReference>
<evidence type="ECO:0000259" key="5">
    <source>
        <dbReference type="PROSITE" id="PS50931"/>
    </source>
</evidence>
<feature type="domain" description="HTH lysR-type" evidence="5">
    <location>
        <begin position="7"/>
        <end position="64"/>
    </location>
</feature>
<organism evidence="6 7">
    <name type="scientific">Deinococcus seoulensis</name>
    <dbReference type="NCBI Taxonomy" id="1837379"/>
    <lineage>
        <taxon>Bacteria</taxon>
        <taxon>Thermotogati</taxon>
        <taxon>Deinococcota</taxon>
        <taxon>Deinococci</taxon>
        <taxon>Deinococcales</taxon>
        <taxon>Deinococcaceae</taxon>
        <taxon>Deinococcus</taxon>
    </lineage>
</organism>
<dbReference type="InterPro" id="IPR000847">
    <property type="entry name" value="LysR_HTH_N"/>
</dbReference>
<keyword evidence="4" id="KW-0804">Transcription</keyword>
<accession>A0ABQ2RS31</accession>
<dbReference type="Pfam" id="PF00126">
    <property type="entry name" value="HTH_1"/>
    <property type="match status" value="1"/>
</dbReference>
<dbReference type="SUPFAM" id="SSF46785">
    <property type="entry name" value="Winged helix' DNA-binding domain"/>
    <property type="match status" value="1"/>
</dbReference>
<dbReference type="EMBL" id="BMQM01000009">
    <property type="protein sequence ID" value="GGR56168.1"/>
    <property type="molecule type" value="Genomic_DNA"/>
</dbReference>
<dbReference type="InterPro" id="IPR005119">
    <property type="entry name" value="LysR_subst-bd"/>
</dbReference>
<evidence type="ECO:0000256" key="1">
    <source>
        <dbReference type="ARBA" id="ARBA00009437"/>
    </source>
</evidence>
<dbReference type="PANTHER" id="PTHR30126:SF39">
    <property type="entry name" value="HTH-TYPE TRANSCRIPTIONAL REGULATOR CYSL"/>
    <property type="match status" value="1"/>
</dbReference>
<proteinExistence type="inferred from homology"/>
<keyword evidence="3" id="KW-0238">DNA-binding</keyword>
<name>A0ABQ2RS31_9DEIO</name>
<dbReference type="PANTHER" id="PTHR30126">
    <property type="entry name" value="HTH-TYPE TRANSCRIPTIONAL REGULATOR"/>
    <property type="match status" value="1"/>
</dbReference>
<keyword evidence="2" id="KW-0805">Transcription regulation</keyword>
<dbReference type="Gene3D" id="3.40.190.290">
    <property type="match status" value="1"/>
</dbReference>
<sequence length="296" mass="31311">MLRRVSLDPHHLLTFARVAARGSLSAAATELNLTQPAVSAQMKLLTQAVGEPLLTRHRHGVTLTPAGEGLLPHARTLTRSLRAAQDYLNELRGLDSGTLNVAASSTVAAAILPGVLAAFHAAHPRVTIQVRQGNTREVLAALQAAQAEVALIEGPPGTPGPDWVAAPFGQDELILVAPPGTPAAPPPDLNHLPLIWRERGSGTREVAEAALARAGLTPPTLLELPGTEAVKEAVIQGLGAAFLPELRVRRELRAGLLVRLPLTLPGLRRPLTRVTPHPDGQSRAARAFLTLLDQRP</sequence>
<evidence type="ECO:0000313" key="6">
    <source>
        <dbReference type="EMBL" id="GGR56168.1"/>
    </source>
</evidence>
<evidence type="ECO:0000256" key="3">
    <source>
        <dbReference type="ARBA" id="ARBA00023125"/>
    </source>
</evidence>
<reference evidence="7" key="1">
    <citation type="journal article" date="2019" name="Int. J. Syst. Evol. Microbiol.">
        <title>The Global Catalogue of Microorganisms (GCM) 10K type strain sequencing project: providing services to taxonomists for standard genome sequencing and annotation.</title>
        <authorList>
            <consortium name="The Broad Institute Genomics Platform"/>
            <consortium name="The Broad Institute Genome Sequencing Center for Infectious Disease"/>
            <person name="Wu L."/>
            <person name="Ma J."/>
        </authorList>
    </citation>
    <scope>NUCLEOTIDE SEQUENCE [LARGE SCALE GENOMIC DNA]</scope>
    <source>
        <strain evidence="7">JCM 31404</strain>
    </source>
</reference>
<evidence type="ECO:0000256" key="2">
    <source>
        <dbReference type="ARBA" id="ARBA00023015"/>
    </source>
</evidence>
<comment type="similarity">
    <text evidence="1">Belongs to the LysR transcriptional regulatory family.</text>
</comment>
<protein>
    <submittedName>
        <fullName evidence="6">LysR family transcriptional regulator</fullName>
    </submittedName>
</protein>
<evidence type="ECO:0000256" key="4">
    <source>
        <dbReference type="ARBA" id="ARBA00023163"/>
    </source>
</evidence>
<evidence type="ECO:0000313" key="7">
    <source>
        <dbReference type="Proteomes" id="UP000634308"/>
    </source>
</evidence>
<dbReference type="Proteomes" id="UP000634308">
    <property type="component" value="Unassembled WGS sequence"/>
</dbReference>
<dbReference type="SUPFAM" id="SSF53850">
    <property type="entry name" value="Periplasmic binding protein-like II"/>
    <property type="match status" value="1"/>
</dbReference>
<dbReference type="InterPro" id="IPR036388">
    <property type="entry name" value="WH-like_DNA-bd_sf"/>
</dbReference>